<evidence type="ECO:0000313" key="3">
    <source>
        <dbReference type="EMBL" id="GGL49285.1"/>
    </source>
</evidence>
<name>A0A917W108_9ACTN</name>
<organism evidence="3 4">
    <name type="scientific">Microlunatus endophyticus</name>
    <dbReference type="NCBI Taxonomy" id="1716077"/>
    <lineage>
        <taxon>Bacteria</taxon>
        <taxon>Bacillati</taxon>
        <taxon>Actinomycetota</taxon>
        <taxon>Actinomycetes</taxon>
        <taxon>Propionibacteriales</taxon>
        <taxon>Propionibacteriaceae</taxon>
        <taxon>Microlunatus</taxon>
    </lineage>
</organism>
<dbReference type="PANTHER" id="PTHR42742:SF3">
    <property type="entry name" value="FRUCTOKINASE"/>
    <property type="match status" value="1"/>
</dbReference>
<dbReference type="InterPro" id="IPR014710">
    <property type="entry name" value="RmlC-like_jellyroll"/>
</dbReference>
<dbReference type="EMBL" id="BMMZ01000001">
    <property type="protein sequence ID" value="GGL49285.1"/>
    <property type="molecule type" value="Genomic_DNA"/>
</dbReference>
<accession>A0A917W108</accession>
<dbReference type="InterPro" id="IPR011051">
    <property type="entry name" value="RmlC_Cupin_sf"/>
</dbReference>
<reference evidence="3" key="1">
    <citation type="journal article" date="2014" name="Int. J. Syst. Evol. Microbiol.">
        <title>Complete genome sequence of Corynebacterium casei LMG S-19264T (=DSM 44701T), isolated from a smear-ripened cheese.</title>
        <authorList>
            <consortium name="US DOE Joint Genome Institute (JGI-PGF)"/>
            <person name="Walter F."/>
            <person name="Albersmeier A."/>
            <person name="Kalinowski J."/>
            <person name="Ruckert C."/>
        </authorList>
    </citation>
    <scope>NUCLEOTIDE SEQUENCE</scope>
    <source>
        <strain evidence="3">CGMCC 4.7306</strain>
    </source>
</reference>
<keyword evidence="4" id="KW-1185">Reference proteome</keyword>
<sequence length="577" mass="63518">MAQYVQQPHYPAAGAHAVRRGWAAAADTVPPGIRRLALDGPAMPHWDQVADQAAAVIRATTESEVRPVPTSTLARPWPEIVDLTGTPELADDPHFAKLAGGTIGDLMDLGRLADLSAGSPGAGSDSILLVYGPGAALTDPEVVWWADRPKRYAEEEVTGGAGVNLFQRPGTEATTKRLFYIDWPLLDRHRDATSDRIDLWIDLSDLDDPIWISGDGLRTTCATLARRPFRTLPTFNSTPWGGHWAQRELGMNLERTNTALGYELIAPESGVLIGDHPDLAVEIPFQLVVSRDPAGMMGADVRDRFGTSFPIRFDYLDTVDGGNLSVHTHPRPEFMREVFGWPYTQHETYYLMVGGPENLVYLGLHDQVDLDAFHDQAAAAHEQGRTFDIERFVQTFPATRHQLFLVPAGTPHGSGAGNVVLEVSATPYLYSLRFFDWLRTDGRGQQRPVHVEHAFANLDPQRRGRSVVDDLIQSPRTIVKEEGWQEELLGSLPEMFFEVRRLVIDPGAAAEQPDDGRFHVLTLVEGDSCRLETAAGDHDLHYAETIAVPAGVGGYRVRSTSNGRVRLVKALVKESGT</sequence>
<dbReference type="InterPro" id="IPR051804">
    <property type="entry name" value="Carb_Metab_Reg_Kinase/Isom"/>
</dbReference>
<dbReference type="PANTHER" id="PTHR42742">
    <property type="entry name" value="TRANSCRIPTIONAL REPRESSOR MPRA"/>
    <property type="match status" value="1"/>
</dbReference>
<evidence type="ECO:0000256" key="2">
    <source>
        <dbReference type="ARBA" id="ARBA00022833"/>
    </source>
</evidence>
<dbReference type="Gene3D" id="2.60.120.10">
    <property type="entry name" value="Jelly Rolls"/>
    <property type="match status" value="1"/>
</dbReference>
<dbReference type="CDD" id="cd07010">
    <property type="entry name" value="cupin_PMI_type_I_N_bac"/>
    <property type="match status" value="1"/>
</dbReference>
<dbReference type="AlphaFoldDB" id="A0A917W108"/>
<dbReference type="SUPFAM" id="SSF51182">
    <property type="entry name" value="RmlC-like cupins"/>
    <property type="match status" value="1"/>
</dbReference>
<dbReference type="InterPro" id="IPR016847">
    <property type="entry name" value="Man6P_Isoase_Firm_lng_prd"/>
</dbReference>
<dbReference type="RefSeq" id="WP_229669615.1">
    <property type="nucleotide sequence ID" value="NZ_BMMZ01000001.1"/>
</dbReference>
<evidence type="ECO:0000313" key="4">
    <source>
        <dbReference type="Proteomes" id="UP000613840"/>
    </source>
</evidence>
<dbReference type="Proteomes" id="UP000613840">
    <property type="component" value="Unassembled WGS sequence"/>
</dbReference>
<evidence type="ECO:0000256" key="1">
    <source>
        <dbReference type="ARBA" id="ARBA00022723"/>
    </source>
</evidence>
<keyword evidence="1" id="KW-0479">Metal-binding</keyword>
<dbReference type="GO" id="GO:0046872">
    <property type="term" value="F:metal ion binding"/>
    <property type="evidence" value="ECO:0007669"/>
    <property type="project" value="UniProtKB-KW"/>
</dbReference>
<reference evidence="3" key="2">
    <citation type="submission" date="2020-09" db="EMBL/GenBank/DDBJ databases">
        <authorList>
            <person name="Sun Q."/>
            <person name="Zhou Y."/>
        </authorList>
    </citation>
    <scope>NUCLEOTIDE SEQUENCE</scope>
    <source>
        <strain evidence="3">CGMCC 4.7306</strain>
    </source>
</reference>
<dbReference type="PIRSF" id="PIRSF026713">
    <property type="entry name" value="PMI_Firm_long_prd"/>
    <property type="match status" value="1"/>
</dbReference>
<comment type="caution">
    <text evidence="3">The sequence shown here is derived from an EMBL/GenBank/DDBJ whole genome shotgun (WGS) entry which is preliminary data.</text>
</comment>
<evidence type="ECO:0008006" key="5">
    <source>
        <dbReference type="Google" id="ProtNLM"/>
    </source>
</evidence>
<gene>
    <name evidence="3" type="ORF">GCM10011575_04280</name>
</gene>
<protein>
    <recommendedName>
        <fullName evidence="5">Mannose-6-phosphate isomerase, class I</fullName>
    </recommendedName>
</protein>
<keyword evidence="2" id="KW-0862">Zinc</keyword>
<proteinExistence type="predicted"/>